<comment type="subcellular location">
    <subcellularLocation>
        <location evidence="1">Endomembrane system</location>
    </subcellularLocation>
</comment>
<evidence type="ECO:0000256" key="2">
    <source>
        <dbReference type="ARBA" id="ARBA00006613"/>
    </source>
</evidence>
<dbReference type="GO" id="GO:0012505">
    <property type="term" value="C:endomembrane system"/>
    <property type="evidence" value="ECO:0007669"/>
    <property type="project" value="UniProtKB-SubCell"/>
</dbReference>
<dbReference type="InterPro" id="IPR011989">
    <property type="entry name" value="ARM-like"/>
</dbReference>
<dbReference type="OrthoDB" id="10254310at2759"/>
<comment type="caution">
    <text evidence="8">The sequence shown here is derived from an EMBL/GenBank/DDBJ whole genome shotgun (WGS) entry which is preliminary data.</text>
</comment>
<organism evidence="8 9">
    <name type="scientific">Diplocarpon coronariae</name>
    <dbReference type="NCBI Taxonomy" id="2795749"/>
    <lineage>
        <taxon>Eukaryota</taxon>
        <taxon>Fungi</taxon>
        <taxon>Dikarya</taxon>
        <taxon>Ascomycota</taxon>
        <taxon>Pezizomycotina</taxon>
        <taxon>Leotiomycetes</taxon>
        <taxon>Helotiales</taxon>
        <taxon>Drepanopezizaceae</taxon>
        <taxon>Diplocarpon</taxon>
    </lineage>
</organism>
<gene>
    <name evidence="8" type="ORF">B2J93_3301</name>
</gene>
<dbReference type="Pfam" id="PF01602">
    <property type="entry name" value="Adaptin_N"/>
    <property type="match status" value="1"/>
</dbReference>
<dbReference type="FunFam" id="1.25.10.10:FF:000058">
    <property type="entry name" value="AP complex subunit beta"/>
    <property type="match status" value="1"/>
</dbReference>
<dbReference type="InterPro" id="IPR026739">
    <property type="entry name" value="AP_beta"/>
</dbReference>
<evidence type="ECO:0000256" key="3">
    <source>
        <dbReference type="ARBA" id="ARBA00022448"/>
    </source>
</evidence>
<dbReference type="InterPro" id="IPR002553">
    <property type="entry name" value="Clathrin/coatomer_adapt-like_N"/>
</dbReference>
<dbReference type="Gene3D" id="3.30.300.90">
    <property type="entry name" value="BolA-like"/>
    <property type="match status" value="1"/>
</dbReference>
<evidence type="ECO:0000256" key="6">
    <source>
        <dbReference type="SAM" id="MobiDB-lite"/>
    </source>
</evidence>
<dbReference type="Pfam" id="PF01722">
    <property type="entry name" value="BolA"/>
    <property type="match status" value="1"/>
</dbReference>
<evidence type="ECO:0000256" key="5">
    <source>
        <dbReference type="ARBA" id="ARBA00023136"/>
    </source>
</evidence>
<dbReference type="SUPFAM" id="SSF48371">
    <property type="entry name" value="ARM repeat"/>
    <property type="match status" value="1"/>
</dbReference>
<dbReference type="EMBL" id="MZNU01000077">
    <property type="protein sequence ID" value="OWP05170.1"/>
    <property type="molecule type" value="Genomic_DNA"/>
</dbReference>
<evidence type="ECO:0000256" key="4">
    <source>
        <dbReference type="ARBA" id="ARBA00022927"/>
    </source>
</evidence>
<dbReference type="GO" id="GO:0030117">
    <property type="term" value="C:membrane coat"/>
    <property type="evidence" value="ECO:0007669"/>
    <property type="project" value="InterPro"/>
</dbReference>
<evidence type="ECO:0000259" key="7">
    <source>
        <dbReference type="Pfam" id="PF01602"/>
    </source>
</evidence>
<evidence type="ECO:0000313" key="9">
    <source>
        <dbReference type="Proteomes" id="UP000242519"/>
    </source>
</evidence>
<keyword evidence="4" id="KW-0653">Protein transport</keyword>
<dbReference type="InterPro" id="IPR016024">
    <property type="entry name" value="ARM-type_fold"/>
</dbReference>
<feature type="region of interest" description="Disordered" evidence="6">
    <location>
        <begin position="868"/>
        <end position="894"/>
    </location>
</feature>
<feature type="region of interest" description="Disordered" evidence="6">
    <location>
        <begin position="140"/>
        <end position="165"/>
    </location>
</feature>
<protein>
    <submittedName>
        <fullName evidence="8">AP-1 adaptor complex subunit beta</fullName>
    </submittedName>
</protein>
<accession>A0A218ZC47</accession>
<sequence>MAEGSDVTEAGLKEKLTASLGATHVEIEDMSGGCGQAYSAIIVSPQFEKKTTLARHRLVNTALKAEVAAIHAWTPKCYTPEQWEKQQNVASGKERTPPNFDGHLRRLKLQTTTSASPLLNYRLPILDELIRSESIDHFEIDSPDNNSGDLHKAAAPQQSGEPGAIKGAFAVPKKGETFELRAGLVSQYAYERKEAIQKTIMSMTLGKDVSALFPDVLKNIATADLDQKKLVYLYLMNYAKSHPDLCILAVNTFVQDSEDPNPLVRALAIRTMGCIRVDKMVDYMEEPLRKTLRDESPYVRKTAAICVAKLFDLNPTMCLENGFLETLQEMIGDPNPMVVANSVTALVEINEAAPETKALRITTVTLKKMLMALNECTEWGRVTILTTLADYKAQDVKESEHICERVSPQFQHVNPSVVLAAVKVVLLHMRNVSQDLNKQYLKKMAPPLVTLVASAPEVQYVALRNIDLLLQAKPDILSKELRVFFCKYNDPPYVKLQKLEIMVRIANDKNVDQLLAELKEYALEVDMDFVRRAVKAIGQAAIKIESASEKCVNTLLDLIATKVNYVVQEAIVVIKDIFRKYPGYEGIIPTLCKYIDELDEPNARGALIWIVGEYAEKISNADEILAGFVEGFMEEFTQTQLQILTAVVKLFLKKPDNNQGLVQKVLQAATAENDNPDIRDRAYVYWRLLSGDLQIAKNIILSDKPAITTTMSSLPPILLEQLLNELSTLASVYHKPPETFVGHGRYGADALQHAAIQEQRQDAVDNPIAAAVVAAQNGNQNNAENLLDIDFDGAVPASADVSPSGGASGLEGLAGTPQRIASPAAHLPPGVSSMDDMMGLFDMNGSSSNGAAVGQNDMMTGFAGLDLGGTQPPPPQAQLQGEGKKTNEDLLGMF</sequence>
<reference evidence="8 9" key="1">
    <citation type="submission" date="2017-04" db="EMBL/GenBank/DDBJ databases">
        <title>Draft genome sequence of Marssonina coronaria NL1: causal agent of apple blotch.</title>
        <authorList>
            <person name="Cheng Q."/>
        </authorList>
    </citation>
    <scope>NUCLEOTIDE SEQUENCE [LARGE SCALE GENOMIC DNA]</scope>
    <source>
        <strain evidence="8 9">NL1</strain>
    </source>
</reference>
<dbReference type="PANTHER" id="PTHR11134">
    <property type="entry name" value="ADAPTOR COMPLEX SUBUNIT BETA FAMILY MEMBER"/>
    <property type="match status" value="1"/>
</dbReference>
<name>A0A218ZC47_9HELO</name>
<keyword evidence="5" id="KW-0472">Membrane</keyword>
<dbReference type="FunCoup" id="A0A218ZC47">
    <property type="interactions" value="813"/>
</dbReference>
<dbReference type="AlphaFoldDB" id="A0A218ZC47"/>
<keyword evidence="3" id="KW-0813">Transport</keyword>
<dbReference type="Gene3D" id="1.25.10.10">
    <property type="entry name" value="Leucine-rich Repeat Variant"/>
    <property type="match status" value="1"/>
</dbReference>
<keyword evidence="9" id="KW-1185">Reference proteome</keyword>
<evidence type="ECO:0000313" key="8">
    <source>
        <dbReference type="EMBL" id="OWP05170.1"/>
    </source>
</evidence>
<dbReference type="Proteomes" id="UP000242519">
    <property type="component" value="Unassembled WGS sequence"/>
</dbReference>
<dbReference type="InterPro" id="IPR002634">
    <property type="entry name" value="BolA"/>
</dbReference>
<dbReference type="InParanoid" id="A0A218ZC47"/>
<dbReference type="GO" id="GO:0006886">
    <property type="term" value="P:intracellular protein transport"/>
    <property type="evidence" value="ECO:0007669"/>
    <property type="project" value="InterPro"/>
</dbReference>
<comment type="similarity">
    <text evidence="2">Belongs to the adaptor complexes large subunit family.</text>
</comment>
<dbReference type="STRING" id="503106.A0A218ZC47"/>
<dbReference type="GO" id="GO:0016192">
    <property type="term" value="P:vesicle-mediated transport"/>
    <property type="evidence" value="ECO:0007669"/>
    <property type="project" value="InterPro"/>
</dbReference>
<dbReference type="SUPFAM" id="SSF82657">
    <property type="entry name" value="BolA-like"/>
    <property type="match status" value="1"/>
</dbReference>
<proteinExistence type="inferred from homology"/>
<dbReference type="InterPro" id="IPR036065">
    <property type="entry name" value="BolA-like_sf"/>
</dbReference>
<feature type="domain" description="Clathrin/coatomer adaptor adaptin-like N-terminal" evidence="7">
    <location>
        <begin position="174"/>
        <end position="690"/>
    </location>
</feature>
<evidence type="ECO:0000256" key="1">
    <source>
        <dbReference type="ARBA" id="ARBA00004308"/>
    </source>
</evidence>